<gene>
    <name evidence="7" type="primary">X975_05796</name>
    <name evidence="7" type="ORF">CDAR_482261</name>
</gene>
<feature type="region of interest" description="Disordered" evidence="6">
    <location>
        <begin position="37"/>
        <end position="180"/>
    </location>
</feature>
<evidence type="ECO:0000256" key="4">
    <source>
        <dbReference type="ARBA" id="ARBA00023155"/>
    </source>
</evidence>
<dbReference type="InterPro" id="IPR001827">
    <property type="entry name" value="Homeobox_Antennapedia_CS"/>
</dbReference>
<keyword evidence="8" id="KW-1185">Reference proteome</keyword>
<organism evidence="7 8">
    <name type="scientific">Caerostris darwini</name>
    <dbReference type="NCBI Taxonomy" id="1538125"/>
    <lineage>
        <taxon>Eukaryota</taxon>
        <taxon>Metazoa</taxon>
        <taxon>Ecdysozoa</taxon>
        <taxon>Arthropoda</taxon>
        <taxon>Chelicerata</taxon>
        <taxon>Arachnida</taxon>
        <taxon>Araneae</taxon>
        <taxon>Araneomorphae</taxon>
        <taxon>Entelegynae</taxon>
        <taxon>Araneoidea</taxon>
        <taxon>Araneidae</taxon>
        <taxon>Caerostris</taxon>
    </lineage>
</organism>
<comment type="caution">
    <text evidence="7">The sequence shown here is derived from an EMBL/GenBank/DDBJ whole genome shotgun (WGS) entry which is preliminary data.</text>
</comment>
<evidence type="ECO:0000256" key="3">
    <source>
        <dbReference type="ARBA" id="ARBA00023125"/>
    </source>
</evidence>
<dbReference type="EMBL" id="BPLQ01009615">
    <property type="protein sequence ID" value="GIY45364.1"/>
    <property type="molecule type" value="Genomic_DNA"/>
</dbReference>
<keyword evidence="2" id="KW-0217">Developmental protein</keyword>
<dbReference type="AlphaFoldDB" id="A0AAV4TGU8"/>
<dbReference type="GO" id="GO:0003677">
    <property type="term" value="F:DNA binding"/>
    <property type="evidence" value="ECO:0007669"/>
    <property type="project" value="UniProtKB-KW"/>
</dbReference>
<protein>
    <submittedName>
        <fullName evidence="7">Homeotic protein Sex combs reduced</fullName>
    </submittedName>
</protein>
<dbReference type="Proteomes" id="UP001054837">
    <property type="component" value="Unassembled WGS sequence"/>
</dbReference>
<evidence type="ECO:0000256" key="6">
    <source>
        <dbReference type="SAM" id="MobiDB-lite"/>
    </source>
</evidence>
<keyword evidence="3" id="KW-0238">DNA-binding</keyword>
<evidence type="ECO:0000256" key="2">
    <source>
        <dbReference type="ARBA" id="ARBA00022473"/>
    </source>
</evidence>
<accession>A0AAV4TGU8</accession>
<comment type="subcellular location">
    <subcellularLocation>
        <location evidence="1">Nucleus</location>
    </subcellularLocation>
</comment>
<evidence type="ECO:0000313" key="8">
    <source>
        <dbReference type="Proteomes" id="UP001054837"/>
    </source>
</evidence>
<keyword evidence="5" id="KW-0539">Nucleus</keyword>
<reference evidence="7 8" key="1">
    <citation type="submission" date="2021-06" db="EMBL/GenBank/DDBJ databases">
        <title>Caerostris darwini draft genome.</title>
        <authorList>
            <person name="Kono N."/>
            <person name="Arakawa K."/>
        </authorList>
    </citation>
    <scope>NUCLEOTIDE SEQUENCE [LARGE SCALE GENOMIC DNA]</scope>
</reference>
<feature type="compositionally biased region" description="Polar residues" evidence="6">
    <location>
        <begin position="56"/>
        <end position="81"/>
    </location>
</feature>
<feature type="compositionally biased region" description="Polar residues" evidence="6">
    <location>
        <begin position="39"/>
        <end position="49"/>
    </location>
</feature>
<proteinExistence type="predicted"/>
<evidence type="ECO:0000256" key="5">
    <source>
        <dbReference type="ARBA" id="ARBA00023242"/>
    </source>
</evidence>
<name>A0AAV4TGU8_9ARAC</name>
<dbReference type="GO" id="GO:0005634">
    <property type="term" value="C:nucleus"/>
    <property type="evidence" value="ECO:0007669"/>
    <property type="project" value="UniProtKB-SubCell"/>
</dbReference>
<sequence length="268" mass="29280">MSSYQFVNSLTSCYSQARQDPTAQDYYTPPVQAYGSCFNGPSSPVQPQTYGAPYSQHLQTQNGDPHHFSSCSQQQRLSHSISSQSPRTPTPSVTPVPSCKYAEPPTVHAASPQDLSTTSSSSQPPESPEQGESPTPTSKSSTSRHLSPDSSPDDSSPQQSPSPQQSSQQSPKGSTFQGNQPQIYPWMRKVHVGQIQNRIQMVFQLLDENGIADSLFCVPRTIWSAKWGWFTPSESAPGAGTAFQDSRIAVNIRGQFAVKVRFTPPFRP</sequence>
<feature type="compositionally biased region" description="Low complexity" evidence="6">
    <location>
        <begin position="111"/>
        <end position="171"/>
    </location>
</feature>
<evidence type="ECO:0000313" key="7">
    <source>
        <dbReference type="EMBL" id="GIY45364.1"/>
    </source>
</evidence>
<evidence type="ECO:0000256" key="1">
    <source>
        <dbReference type="ARBA" id="ARBA00004123"/>
    </source>
</evidence>
<dbReference type="PROSITE" id="PS00032">
    <property type="entry name" value="ANTENNAPEDIA"/>
    <property type="match status" value="1"/>
</dbReference>
<keyword evidence="4" id="KW-0371">Homeobox</keyword>
<dbReference type="GO" id="GO:0003700">
    <property type="term" value="F:DNA-binding transcription factor activity"/>
    <property type="evidence" value="ECO:0007669"/>
    <property type="project" value="InterPro"/>
</dbReference>